<dbReference type="AlphaFoldDB" id="A0ABD3GVN3"/>
<dbReference type="Pfam" id="PF19086">
    <property type="entry name" value="Terpene_syn_C_2"/>
    <property type="match status" value="1"/>
</dbReference>
<reference evidence="3 4" key="1">
    <citation type="submission" date="2024-09" db="EMBL/GenBank/DDBJ databases">
        <title>Chromosome-scale assembly of Riccia sorocarpa.</title>
        <authorList>
            <person name="Paukszto L."/>
        </authorList>
    </citation>
    <scope>NUCLEOTIDE SEQUENCE [LARGE SCALE GENOMIC DNA]</scope>
    <source>
        <strain evidence="3">LP-2024</strain>
        <tissue evidence="3">Aerial parts of the thallus</tissue>
    </source>
</reference>
<dbReference type="InterPro" id="IPR034686">
    <property type="entry name" value="Terpene_cyclase-like_2"/>
</dbReference>
<evidence type="ECO:0000313" key="4">
    <source>
        <dbReference type="Proteomes" id="UP001633002"/>
    </source>
</evidence>
<comment type="cofactor">
    <cofactor evidence="2">
        <name>Mg(2+)</name>
        <dbReference type="ChEBI" id="CHEBI:18420"/>
    </cofactor>
</comment>
<dbReference type="GO" id="GO:0046872">
    <property type="term" value="F:metal ion binding"/>
    <property type="evidence" value="ECO:0007669"/>
    <property type="project" value="UniProtKB-KW"/>
</dbReference>
<dbReference type="Proteomes" id="UP001633002">
    <property type="component" value="Unassembled WGS sequence"/>
</dbReference>
<accession>A0ABD3GVN3</accession>
<comment type="similarity">
    <text evidence="1 2">Belongs to the terpene synthase family.</text>
</comment>
<dbReference type="PANTHER" id="PTHR35201">
    <property type="entry name" value="TERPENE SYNTHASE"/>
    <property type="match status" value="1"/>
</dbReference>
<dbReference type="EC" id="4.2.3.-" evidence="2"/>
<sequence length="409" mass="47191">METQSLSDHRYQVLRSSHREDRFQISNGGSSQKNFHRILEKKFEVPHFDCPYPNRTRHRLSDQSLDVAHNYLASHGVDKELGPDLWSALVKAKCPELMAFCFPDVEDRDFLWLAKFLSIIYAIDTKMDESEFKYSPDKACATVLGVTLALLWYNPVDERLLEHLKPLFDCITTDESRALVKVFHEDLLHARNGTKNLMDVEMTAFASAYREVWMEYCEAVPSEFLMRHAYPIQDFLMGCIIEANNRKAGHKMKKVEEYVALRRWTSCVPPFIICSDLFISRMQVTHIPNSLFYGSEMQRLLLANDDVVSWHNDIFSVYKEVIIAADDYNLVNVLCEELNCASYTEAGRIALQMVQDRIADMECACEQLMALAPPAYQPAIERYIASCRDLVSGTNQFHMTSARYKQVQC</sequence>
<keyword evidence="2" id="KW-0479">Metal-binding</keyword>
<evidence type="ECO:0000256" key="2">
    <source>
        <dbReference type="RuleBase" id="RU366034"/>
    </source>
</evidence>
<evidence type="ECO:0000313" key="3">
    <source>
        <dbReference type="EMBL" id="KAL3682205.1"/>
    </source>
</evidence>
<keyword evidence="2" id="KW-0456">Lyase</keyword>
<dbReference type="PANTHER" id="PTHR35201:SF4">
    <property type="entry name" value="BETA-PINACENE SYNTHASE-RELATED"/>
    <property type="match status" value="1"/>
</dbReference>
<organism evidence="3 4">
    <name type="scientific">Riccia sorocarpa</name>
    <dbReference type="NCBI Taxonomy" id="122646"/>
    <lineage>
        <taxon>Eukaryota</taxon>
        <taxon>Viridiplantae</taxon>
        <taxon>Streptophyta</taxon>
        <taxon>Embryophyta</taxon>
        <taxon>Marchantiophyta</taxon>
        <taxon>Marchantiopsida</taxon>
        <taxon>Marchantiidae</taxon>
        <taxon>Marchantiales</taxon>
        <taxon>Ricciaceae</taxon>
        <taxon>Riccia</taxon>
    </lineage>
</organism>
<evidence type="ECO:0000256" key="1">
    <source>
        <dbReference type="ARBA" id="ARBA00006333"/>
    </source>
</evidence>
<dbReference type="EMBL" id="JBJQOH010000006">
    <property type="protein sequence ID" value="KAL3682205.1"/>
    <property type="molecule type" value="Genomic_DNA"/>
</dbReference>
<keyword evidence="4" id="KW-1185">Reference proteome</keyword>
<keyword evidence="2" id="KW-0460">Magnesium</keyword>
<proteinExistence type="inferred from homology"/>
<comment type="caution">
    <text evidence="3">The sequence shown here is derived from an EMBL/GenBank/DDBJ whole genome shotgun (WGS) entry which is preliminary data.</text>
</comment>
<gene>
    <name evidence="3" type="ORF">R1sor_000227</name>
</gene>
<dbReference type="Gene3D" id="1.10.600.10">
    <property type="entry name" value="Farnesyl Diphosphate Synthase"/>
    <property type="match status" value="1"/>
</dbReference>
<dbReference type="InterPro" id="IPR008949">
    <property type="entry name" value="Isoprenoid_synthase_dom_sf"/>
</dbReference>
<dbReference type="GO" id="GO:0016838">
    <property type="term" value="F:carbon-oxygen lyase activity, acting on phosphates"/>
    <property type="evidence" value="ECO:0007669"/>
    <property type="project" value="UniProtKB-ARBA"/>
</dbReference>
<name>A0ABD3GVN3_9MARC</name>
<dbReference type="SUPFAM" id="SSF48576">
    <property type="entry name" value="Terpenoid synthases"/>
    <property type="match status" value="1"/>
</dbReference>
<dbReference type="GO" id="GO:0008299">
    <property type="term" value="P:isoprenoid biosynthetic process"/>
    <property type="evidence" value="ECO:0007669"/>
    <property type="project" value="UniProtKB-ARBA"/>
</dbReference>
<protein>
    <recommendedName>
        <fullName evidence="2">Terpene synthase</fullName>
        <ecNumber evidence="2">4.2.3.-</ecNumber>
    </recommendedName>
</protein>